<dbReference type="Proteomes" id="UP000184442">
    <property type="component" value="Unassembled WGS sequence"/>
</dbReference>
<sequence>MPELRNCIRCGRVFAYTYSPICSKCLEQDEEDFRIVKDYLYDNPGSNVFEVSEATGVSVEKIMRFLREERLEISSENSNLVLECEYCGKPIRTGRYCEECKNKLANEMRKEFGLSQMRQEYVRNTGKEKMYIVKKREGK</sequence>
<dbReference type="EMBL" id="FQZS01000003">
    <property type="protein sequence ID" value="SHI38513.1"/>
    <property type="molecule type" value="Genomic_DNA"/>
</dbReference>
<proteinExistence type="predicted"/>
<name>A0A1M6AQN1_9FIRM</name>
<keyword evidence="2" id="KW-1185">Reference proteome</keyword>
<evidence type="ECO:0000313" key="1">
    <source>
        <dbReference type="EMBL" id="SHI38513.1"/>
    </source>
</evidence>
<reference evidence="1 2" key="1">
    <citation type="submission" date="2016-11" db="EMBL/GenBank/DDBJ databases">
        <authorList>
            <person name="Jaros S."/>
            <person name="Januszkiewicz K."/>
            <person name="Wedrychowicz H."/>
        </authorList>
    </citation>
    <scope>NUCLEOTIDE SEQUENCE [LARGE SCALE GENOMIC DNA]</scope>
    <source>
        <strain evidence="1 2">DSM 19022</strain>
    </source>
</reference>
<dbReference type="InterPro" id="IPR022258">
    <property type="entry name" value="Flagellar_operon_YvyF"/>
</dbReference>
<evidence type="ECO:0000313" key="2">
    <source>
        <dbReference type="Proteomes" id="UP000184442"/>
    </source>
</evidence>
<keyword evidence="1" id="KW-0969">Cilium</keyword>
<organism evidence="1 2">
    <name type="scientific">Lutispora thermophila DSM 19022</name>
    <dbReference type="NCBI Taxonomy" id="1122184"/>
    <lineage>
        <taxon>Bacteria</taxon>
        <taxon>Bacillati</taxon>
        <taxon>Bacillota</taxon>
        <taxon>Clostridia</taxon>
        <taxon>Lutisporales</taxon>
        <taxon>Lutisporaceae</taxon>
        <taxon>Lutispora</taxon>
    </lineage>
</organism>
<dbReference type="STRING" id="1122184.SAMN02745176_00050"/>
<keyword evidence="1" id="KW-0282">Flagellum</keyword>
<dbReference type="AlphaFoldDB" id="A0A1M6AQN1"/>
<gene>
    <name evidence="1" type="ORF">SAMN02745176_00050</name>
</gene>
<accession>A0A1M6AQN1</accession>
<dbReference type="RefSeq" id="WP_073023318.1">
    <property type="nucleotide sequence ID" value="NZ_FQZS01000003.1"/>
</dbReference>
<protein>
    <submittedName>
        <fullName evidence="1">Flagellar operon protein TIGR03826</fullName>
    </submittedName>
</protein>
<dbReference type="NCBIfam" id="TIGR03826">
    <property type="entry name" value="YvyF"/>
    <property type="match status" value="1"/>
</dbReference>
<keyword evidence="1" id="KW-0966">Cell projection</keyword>
<dbReference type="OrthoDB" id="1739831at2"/>